<dbReference type="GO" id="GO:0016020">
    <property type="term" value="C:membrane"/>
    <property type="evidence" value="ECO:0007669"/>
    <property type="project" value="TreeGrafter"/>
</dbReference>
<keyword evidence="1" id="KW-0472">Membrane</keyword>
<dbReference type="Proteomes" id="UP000247099">
    <property type="component" value="Unassembled WGS sequence"/>
</dbReference>
<dbReference type="OrthoDB" id="9779233at2"/>
<keyword evidence="3" id="KW-1185">Reference proteome</keyword>
<dbReference type="InParanoid" id="A0A317ZIA7"/>
<dbReference type="AlphaFoldDB" id="A0A317ZIA7"/>
<protein>
    <submittedName>
        <fullName evidence="2">Uncharacterized protein</fullName>
    </submittedName>
</protein>
<dbReference type="InterPro" id="IPR010721">
    <property type="entry name" value="UstE-like"/>
</dbReference>
<reference evidence="2 3" key="1">
    <citation type="submission" date="2018-05" db="EMBL/GenBank/DDBJ databases">
        <title>Coraliomargarita sinensis sp. nov., isolated from a marine solar saltern.</title>
        <authorList>
            <person name="Zhou L.Y."/>
        </authorList>
    </citation>
    <scope>NUCLEOTIDE SEQUENCE [LARGE SCALE GENOMIC DNA]</scope>
    <source>
        <strain evidence="2 3">WN38</strain>
    </source>
</reference>
<evidence type="ECO:0000313" key="2">
    <source>
        <dbReference type="EMBL" id="PXA05240.1"/>
    </source>
</evidence>
<dbReference type="PROSITE" id="PS50244">
    <property type="entry name" value="S5A_REDUCTASE"/>
    <property type="match status" value="1"/>
</dbReference>
<accession>A0A317ZIA7</accession>
<sequence length="262" mass="29963">MPEFWYGLFPVGFALALGAYLLALKIRLFAVVDTIWATGMGVGALIYYLMSAPGNVRGAAALAIMLFWSGRLSLHLLRDRILRGKEDPRYAALAKHWGERANFRFLFVFLGQIPLVALFLVPFSLAVGHTQPDWRVLDSLGILIAVTALAGELVADRQLARFRADEGNTGKVCRQGLWRYTRHPNYFFEWLHWFAYVAFAWGPPQAWLSFVGPVMMYLFLRYITGVPFAERSSLKSRGEAYRDYQKSTNTFFPWRPQRDHNS</sequence>
<comment type="caution">
    <text evidence="2">The sequence shown here is derived from an EMBL/GenBank/DDBJ whole genome shotgun (WGS) entry which is preliminary data.</text>
</comment>
<dbReference type="Gene3D" id="1.20.120.1630">
    <property type="match status" value="1"/>
</dbReference>
<organism evidence="2 3">
    <name type="scientific">Coraliomargarita sinensis</name>
    <dbReference type="NCBI Taxonomy" id="2174842"/>
    <lineage>
        <taxon>Bacteria</taxon>
        <taxon>Pseudomonadati</taxon>
        <taxon>Verrucomicrobiota</taxon>
        <taxon>Opitutia</taxon>
        <taxon>Puniceicoccales</taxon>
        <taxon>Coraliomargaritaceae</taxon>
        <taxon>Coraliomargarita</taxon>
    </lineage>
</organism>
<feature type="transmembrane region" description="Helical" evidence="1">
    <location>
        <begin position="56"/>
        <end position="77"/>
    </location>
</feature>
<evidence type="ECO:0000256" key="1">
    <source>
        <dbReference type="SAM" id="Phobius"/>
    </source>
</evidence>
<evidence type="ECO:0000313" key="3">
    <source>
        <dbReference type="Proteomes" id="UP000247099"/>
    </source>
</evidence>
<feature type="transmembrane region" description="Helical" evidence="1">
    <location>
        <begin position="30"/>
        <end position="50"/>
    </location>
</feature>
<feature type="transmembrane region" description="Helical" evidence="1">
    <location>
        <begin position="105"/>
        <end position="128"/>
    </location>
</feature>
<dbReference type="EMBL" id="QHJQ01000002">
    <property type="protein sequence ID" value="PXA05240.1"/>
    <property type="molecule type" value="Genomic_DNA"/>
</dbReference>
<name>A0A317ZIA7_9BACT</name>
<gene>
    <name evidence="2" type="ORF">DDZ13_04575</name>
</gene>
<keyword evidence="1" id="KW-0812">Transmembrane</keyword>
<feature type="transmembrane region" description="Helical" evidence="1">
    <location>
        <begin position="184"/>
        <end position="201"/>
    </location>
</feature>
<feature type="transmembrane region" description="Helical" evidence="1">
    <location>
        <begin position="6"/>
        <end position="23"/>
    </location>
</feature>
<proteinExistence type="predicted"/>
<dbReference type="PANTHER" id="PTHR32251">
    <property type="entry name" value="3-OXO-5-ALPHA-STEROID 4-DEHYDROGENASE"/>
    <property type="match status" value="1"/>
</dbReference>
<dbReference type="RefSeq" id="WP_110130241.1">
    <property type="nucleotide sequence ID" value="NZ_QHJQ01000002.1"/>
</dbReference>
<keyword evidence="1" id="KW-1133">Transmembrane helix</keyword>
<dbReference type="PANTHER" id="PTHR32251:SF17">
    <property type="entry name" value="STEROID 5-ALPHA REDUCTASE C-TERMINAL DOMAIN-CONTAINING PROTEIN"/>
    <property type="match status" value="1"/>
</dbReference>
<dbReference type="Pfam" id="PF06966">
    <property type="entry name" value="DUF1295"/>
    <property type="match status" value="1"/>
</dbReference>